<keyword evidence="5" id="KW-1185">Reference proteome</keyword>
<dbReference type="InterPro" id="IPR000683">
    <property type="entry name" value="Gfo/Idh/MocA-like_OxRdtase_N"/>
</dbReference>
<dbReference type="InterPro" id="IPR019546">
    <property type="entry name" value="TAT_signal_bac_arc"/>
</dbReference>
<dbReference type="RefSeq" id="WP_144249191.1">
    <property type="nucleotide sequence ID" value="NZ_VLPK01000003.1"/>
</dbReference>
<evidence type="ECO:0000313" key="4">
    <source>
        <dbReference type="EMBL" id="TSJ39153.1"/>
    </source>
</evidence>
<feature type="domain" description="Gfo/Idh/MocA-like oxidoreductase N-terminal" evidence="2">
    <location>
        <begin position="49"/>
        <end position="166"/>
    </location>
</feature>
<dbReference type="Gene3D" id="3.30.360.10">
    <property type="entry name" value="Dihydrodipicolinate Reductase, domain 2"/>
    <property type="match status" value="1"/>
</dbReference>
<dbReference type="GO" id="GO:0016491">
    <property type="term" value="F:oxidoreductase activity"/>
    <property type="evidence" value="ECO:0007669"/>
    <property type="project" value="UniProtKB-KW"/>
</dbReference>
<organism evidence="4 5">
    <name type="scientific">Mucilaginibacter corticis</name>
    <dbReference type="NCBI Taxonomy" id="2597670"/>
    <lineage>
        <taxon>Bacteria</taxon>
        <taxon>Pseudomonadati</taxon>
        <taxon>Bacteroidota</taxon>
        <taxon>Sphingobacteriia</taxon>
        <taxon>Sphingobacteriales</taxon>
        <taxon>Sphingobacteriaceae</taxon>
        <taxon>Mucilaginibacter</taxon>
    </lineage>
</organism>
<dbReference type="SUPFAM" id="SSF51735">
    <property type="entry name" value="NAD(P)-binding Rossmann-fold domains"/>
    <property type="match status" value="1"/>
</dbReference>
<evidence type="ECO:0000259" key="3">
    <source>
        <dbReference type="Pfam" id="PF19051"/>
    </source>
</evidence>
<dbReference type="Pfam" id="PF19051">
    <property type="entry name" value="GFO_IDH_MocA_C2"/>
    <property type="match status" value="1"/>
</dbReference>
<name>A0A556MH19_9SPHI</name>
<dbReference type="AlphaFoldDB" id="A0A556MH19"/>
<dbReference type="NCBIfam" id="TIGR01409">
    <property type="entry name" value="TAT_signal_seq"/>
    <property type="match status" value="1"/>
</dbReference>
<dbReference type="Gene3D" id="3.40.50.720">
    <property type="entry name" value="NAD(P)-binding Rossmann-like Domain"/>
    <property type="match status" value="1"/>
</dbReference>
<dbReference type="EMBL" id="VLPK01000003">
    <property type="protein sequence ID" value="TSJ39153.1"/>
    <property type="molecule type" value="Genomic_DNA"/>
</dbReference>
<feature type="domain" description="Gfo/Idh/MocA-like oxidoreductase bacterial type C-terminal" evidence="3">
    <location>
        <begin position="178"/>
        <end position="430"/>
    </location>
</feature>
<dbReference type="InterPro" id="IPR050463">
    <property type="entry name" value="Gfo/Idh/MocA_oxidrdct_glycsds"/>
</dbReference>
<dbReference type="Proteomes" id="UP000318733">
    <property type="component" value="Unassembled WGS sequence"/>
</dbReference>
<evidence type="ECO:0000259" key="2">
    <source>
        <dbReference type="Pfam" id="PF01408"/>
    </source>
</evidence>
<dbReference type="OrthoDB" id="9763611at2"/>
<comment type="caution">
    <text evidence="4">The sequence shown here is derived from an EMBL/GenBank/DDBJ whole genome shotgun (WGS) entry which is preliminary data.</text>
</comment>
<dbReference type="PANTHER" id="PTHR43818">
    <property type="entry name" value="BCDNA.GH03377"/>
    <property type="match status" value="1"/>
</dbReference>
<sequence>MNSKKTENPNPRRDFIKKSAIGVAAFTIVPRYVLGGTGFTPPSDQLTKAVVGVGGMGRNHFEYEGTRVVAICDVDKKHLAECVEILDKDFKIKGVKTFGDYRELLLLPEVDIVHIATPPHWHGIISVDAANAGKDVWCEKPMTHSIGEGKRVKEAMERQGRIFRINTWFRFKDAFYGMGTTVQPIKKLVDSGLLGWPLKVTVGKHTGYDWKFYWVGKDHLEPQPVPPELDYDTWLGPAQYKPYNIHRTHQTFRGYWDYDGGGLSDMGQHYIDPVQYFLGKDDTSPISVEVDAPQQHTDAVGTWRTITYTYADGCQIVLDGEGKDIDVPYIQGPKGKLYPGFKSDIPDLERKLAAFPEPAPQLSVFTDAVKTRQKFALNEANAFRSCTIVNMGMIALKLGRSLKFDPEKLEFINNDAANRMINPVMRAPFSI</sequence>
<evidence type="ECO:0000256" key="1">
    <source>
        <dbReference type="ARBA" id="ARBA00023002"/>
    </source>
</evidence>
<proteinExistence type="predicted"/>
<gene>
    <name evidence="4" type="ORF">FO440_15420</name>
</gene>
<dbReference type="InterPro" id="IPR043906">
    <property type="entry name" value="Gfo/Idh/MocA_OxRdtase_bact_C"/>
</dbReference>
<dbReference type="GO" id="GO:0000166">
    <property type="term" value="F:nucleotide binding"/>
    <property type="evidence" value="ECO:0007669"/>
    <property type="project" value="InterPro"/>
</dbReference>
<protein>
    <submittedName>
        <fullName evidence="4">Gfo/Idh/MocA family oxidoreductase</fullName>
    </submittedName>
</protein>
<accession>A0A556MH19</accession>
<dbReference type="PANTHER" id="PTHR43818:SF11">
    <property type="entry name" value="BCDNA.GH03377"/>
    <property type="match status" value="1"/>
</dbReference>
<evidence type="ECO:0000313" key="5">
    <source>
        <dbReference type="Proteomes" id="UP000318733"/>
    </source>
</evidence>
<keyword evidence="1" id="KW-0560">Oxidoreductase</keyword>
<dbReference type="SUPFAM" id="SSF55347">
    <property type="entry name" value="Glyceraldehyde-3-phosphate dehydrogenase-like, C-terminal domain"/>
    <property type="match status" value="1"/>
</dbReference>
<reference evidence="4 5" key="1">
    <citation type="submission" date="2019-07" db="EMBL/GenBank/DDBJ databases">
        <authorList>
            <person name="Huq M.A."/>
        </authorList>
    </citation>
    <scope>NUCLEOTIDE SEQUENCE [LARGE SCALE GENOMIC DNA]</scope>
    <source>
        <strain evidence="4 5">MAH-19</strain>
    </source>
</reference>
<dbReference type="InterPro" id="IPR036291">
    <property type="entry name" value="NAD(P)-bd_dom_sf"/>
</dbReference>
<dbReference type="Pfam" id="PF01408">
    <property type="entry name" value="GFO_IDH_MocA"/>
    <property type="match status" value="1"/>
</dbReference>